<dbReference type="PANTHER" id="PTHR21180:SF32">
    <property type="entry name" value="ENDONUCLEASE_EXONUCLEASE_PHOSPHATASE FAMILY DOMAIN-CONTAINING PROTEIN 1"/>
    <property type="match status" value="1"/>
</dbReference>
<feature type="domain" description="Helix-hairpin-helix DNA-binding motif class 1" evidence="2">
    <location>
        <begin position="199"/>
        <end position="218"/>
    </location>
</feature>
<gene>
    <name evidence="3" type="ORF">KTH90_22565</name>
</gene>
<dbReference type="PROSITE" id="PS51257">
    <property type="entry name" value="PROKAR_LIPOPROTEIN"/>
    <property type="match status" value="1"/>
</dbReference>
<dbReference type="Pfam" id="PF12836">
    <property type="entry name" value="HHH_3"/>
    <property type="match status" value="1"/>
</dbReference>
<evidence type="ECO:0000259" key="2">
    <source>
        <dbReference type="SMART" id="SM00278"/>
    </source>
</evidence>
<dbReference type="InterPro" id="IPR051675">
    <property type="entry name" value="Endo/Exo/Phosphatase_dom_1"/>
</dbReference>
<sequence>MKDRKKIYKAALLAVFCLLSGILYSCRPKEEAGWESVPGALEGDKTVQSSESSSAELQETADPLQAETESPEPVQMFVYVCGAVVSPGVYTVDADTRIFEAIEAAGGVTKDAAEEYLNLAQPVTDGQKILVPTQEEARELEHSGIQGLPQDAAEEEQDGLVNINTAGEDLLMTLPGIGASKAQSIITYREVHGNFKTVEELKKIEGIKEGVFNKIKDLIRVK</sequence>
<dbReference type="InterPro" id="IPR004509">
    <property type="entry name" value="Competence_ComEA_HhH"/>
</dbReference>
<proteinExistence type="predicted"/>
<dbReference type="Gene3D" id="1.10.150.280">
    <property type="entry name" value="AF1531-like domain"/>
    <property type="match status" value="1"/>
</dbReference>
<accession>A0ABS6KE51</accession>
<comment type="caution">
    <text evidence="3">The sequence shown here is derived from an EMBL/GenBank/DDBJ whole genome shotgun (WGS) entry which is preliminary data.</text>
</comment>
<dbReference type="EMBL" id="JAHQCX010000024">
    <property type="protein sequence ID" value="MBU9728779.1"/>
    <property type="molecule type" value="Genomic_DNA"/>
</dbReference>
<dbReference type="SMART" id="SM00278">
    <property type="entry name" value="HhH1"/>
    <property type="match status" value="2"/>
</dbReference>
<feature type="domain" description="Helix-hairpin-helix DNA-binding motif class 1" evidence="2">
    <location>
        <begin position="169"/>
        <end position="188"/>
    </location>
</feature>
<dbReference type="InterPro" id="IPR003583">
    <property type="entry name" value="Hlx-hairpin-Hlx_DNA-bd_motif"/>
</dbReference>
<name>A0ABS6KE51_9FIRM</name>
<feature type="region of interest" description="Disordered" evidence="1">
    <location>
        <begin position="37"/>
        <end position="69"/>
    </location>
</feature>
<evidence type="ECO:0000313" key="3">
    <source>
        <dbReference type="EMBL" id="MBU9728779.1"/>
    </source>
</evidence>
<keyword evidence="4" id="KW-1185">Reference proteome</keyword>
<protein>
    <submittedName>
        <fullName evidence="3">Helix-hairpin-helix domain-containing protein</fullName>
    </submittedName>
</protein>
<dbReference type="Pfam" id="PF10531">
    <property type="entry name" value="SLBB"/>
    <property type="match status" value="1"/>
</dbReference>
<reference evidence="3 4" key="1">
    <citation type="submission" date="2021-06" db="EMBL/GenBank/DDBJ databases">
        <title>Description of novel taxa of the family Lachnospiraceae.</title>
        <authorList>
            <person name="Chaplin A.V."/>
            <person name="Sokolova S.R."/>
            <person name="Pikina A.P."/>
            <person name="Korzhanova M."/>
            <person name="Belova V."/>
            <person name="Korostin D."/>
            <person name="Efimov B.A."/>
        </authorList>
    </citation>
    <scope>NUCLEOTIDE SEQUENCE [LARGE SCALE GENOMIC DNA]</scope>
    <source>
        <strain evidence="3 4">ASD4241</strain>
    </source>
</reference>
<dbReference type="Gene3D" id="3.10.560.10">
    <property type="entry name" value="Outer membrane lipoprotein wza domain like"/>
    <property type="match status" value="1"/>
</dbReference>
<evidence type="ECO:0000256" key="1">
    <source>
        <dbReference type="SAM" id="MobiDB-lite"/>
    </source>
</evidence>
<dbReference type="RefSeq" id="WP_238727513.1">
    <property type="nucleotide sequence ID" value="NZ_JAHQCX010000024.1"/>
</dbReference>
<evidence type="ECO:0000313" key="4">
    <source>
        <dbReference type="Proteomes" id="UP001314681"/>
    </source>
</evidence>
<dbReference type="Proteomes" id="UP001314681">
    <property type="component" value="Unassembled WGS sequence"/>
</dbReference>
<dbReference type="InterPro" id="IPR010994">
    <property type="entry name" value="RuvA_2-like"/>
</dbReference>
<dbReference type="NCBIfam" id="TIGR00426">
    <property type="entry name" value="competence protein ComEA helix-hairpin-helix repeat region"/>
    <property type="match status" value="1"/>
</dbReference>
<organism evidence="3 4">
    <name type="scientific">Diplocloster modestus</name>
    <dbReference type="NCBI Taxonomy" id="2850322"/>
    <lineage>
        <taxon>Bacteria</taxon>
        <taxon>Bacillati</taxon>
        <taxon>Bacillota</taxon>
        <taxon>Clostridia</taxon>
        <taxon>Lachnospirales</taxon>
        <taxon>Lachnospiraceae</taxon>
        <taxon>Diplocloster</taxon>
    </lineage>
</organism>
<dbReference type="SUPFAM" id="SSF47781">
    <property type="entry name" value="RuvA domain 2-like"/>
    <property type="match status" value="1"/>
</dbReference>
<dbReference type="PANTHER" id="PTHR21180">
    <property type="entry name" value="ENDONUCLEASE/EXONUCLEASE/PHOSPHATASE FAMILY DOMAIN-CONTAINING PROTEIN 1"/>
    <property type="match status" value="1"/>
</dbReference>
<dbReference type="InterPro" id="IPR019554">
    <property type="entry name" value="Soluble_ligand-bd"/>
</dbReference>